<keyword evidence="9 13" id="KW-0472">Membrane</keyword>
<keyword evidence="10 12" id="KW-0739">Sodium transport</keyword>
<evidence type="ECO:0000313" key="15">
    <source>
        <dbReference type="Proteomes" id="UP001329430"/>
    </source>
</evidence>
<evidence type="ECO:0000256" key="12">
    <source>
        <dbReference type="RuleBase" id="RU000679"/>
    </source>
</evidence>
<evidence type="ECO:0000256" key="6">
    <source>
        <dbReference type="ARBA" id="ARBA00022989"/>
    </source>
</evidence>
<evidence type="ECO:0000256" key="13">
    <source>
        <dbReference type="SAM" id="Phobius"/>
    </source>
</evidence>
<keyword evidence="6 13" id="KW-1133">Transmembrane helix</keyword>
<keyword evidence="11 12" id="KW-0407">Ion channel</keyword>
<dbReference type="PANTHER" id="PTHR11690:SF237">
    <property type="entry name" value="PICKPOCKET 16-RELATED"/>
    <property type="match status" value="1"/>
</dbReference>
<evidence type="ECO:0000256" key="9">
    <source>
        <dbReference type="ARBA" id="ARBA00023136"/>
    </source>
</evidence>
<evidence type="ECO:0000256" key="4">
    <source>
        <dbReference type="ARBA" id="ARBA00022461"/>
    </source>
</evidence>
<keyword evidence="5 12" id="KW-0812">Transmembrane</keyword>
<dbReference type="GO" id="GO:0015280">
    <property type="term" value="F:ligand-gated sodium channel activity"/>
    <property type="evidence" value="ECO:0007669"/>
    <property type="project" value="TreeGrafter"/>
</dbReference>
<evidence type="ECO:0000256" key="2">
    <source>
        <dbReference type="ARBA" id="ARBA00007193"/>
    </source>
</evidence>
<comment type="similarity">
    <text evidence="2 12">Belongs to the amiloride-sensitive sodium channel (TC 1.A.6) family.</text>
</comment>
<evidence type="ECO:0000256" key="11">
    <source>
        <dbReference type="ARBA" id="ARBA00023303"/>
    </source>
</evidence>
<dbReference type="GO" id="GO:0005886">
    <property type="term" value="C:plasma membrane"/>
    <property type="evidence" value="ECO:0007669"/>
    <property type="project" value="TreeGrafter"/>
</dbReference>
<organism evidence="14 15">
    <name type="scientific">Pyrocoelia pectoralis</name>
    <dbReference type="NCBI Taxonomy" id="417401"/>
    <lineage>
        <taxon>Eukaryota</taxon>
        <taxon>Metazoa</taxon>
        <taxon>Ecdysozoa</taxon>
        <taxon>Arthropoda</taxon>
        <taxon>Hexapoda</taxon>
        <taxon>Insecta</taxon>
        <taxon>Pterygota</taxon>
        <taxon>Neoptera</taxon>
        <taxon>Endopterygota</taxon>
        <taxon>Coleoptera</taxon>
        <taxon>Polyphaga</taxon>
        <taxon>Elateriformia</taxon>
        <taxon>Elateroidea</taxon>
        <taxon>Lampyridae</taxon>
        <taxon>Lampyrinae</taxon>
        <taxon>Pyrocoelia</taxon>
    </lineage>
</organism>
<gene>
    <name evidence="14" type="ORF">RI129_002275</name>
</gene>
<dbReference type="Gene3D" id="1.10.287.770">
    <property type="entry name" value="YojJ-like"/>
    <property type="match status" value="1"/>
</dbReference>
<feature type="transmembrane region" description="Helical" evidence="13">
    <location>
        <begin position="45"/>
        <end position="66"/>
    </location>
</feature>
<evidence type="ECO:0000256" key="8">
    <source>
        <dbReference type="ARBA" id="ARBA00023065"/>
    </source>
</evidence>
<evidence type="ECO:0000256" key="1">
    <source>
        <dbReference type="ARBA" id="ARBA00004141"/>
    </source>
</evidence>
<evidence type="ECO:0000256" key="5">
    <source>
        <dbReference type="ARBA" id="ARBA00022692"/>
    </source>
</evidence>
<comment type="subcellular location">
    <subcellularLocation>
        <location evidence="1">Membrane</location>
        <topology evidence="1">Multi-pass membrane protein</topology>
    </subcellularLocation>
</comment>
<evidence type="ECO:0000313" key="14">
    <source>
        <dbReference type="EMBL" id="KAK5647383.1"/>
    </source>
</evidence>
<evidence type="ECO:0000256" key="3">
    <source>
        <dbReference type="ARBA" id="ARBA00022448"/>
    </source>
</evidence>
<name>A0AAN7VLX7_9COLE</name>
<dbReference type="PANTHER" id="PTHR11690">
    <property type="entry name" value="AMILORIDE-SENSITIVE SODIUM CHANNEL-RELATED"/>
    <property type="match status" value="1"/>
</dbReference>
<accession>A0AAN7VLX7</accession>
<evidence type="ECO:0000256" key="7">
    <source>
        <dbReference type="ARBA" id="ARBA00023053"/>
    </source>
</evidence>
<proteinExistence type="inferred from homology"/>
<dbReference type="Pfam" id="PF00858">
    <property type="entry name" value="ASC"/>
    <property type="match status" value="1"/>
</dbReference>
<dbReference type="EMBL" id="JAVRBK010000002">
    <property type="protein sequence ID" value="KAK5647383.1"/>
    <property type="molecule type" value="Genomic_DNA"/>
</dbReference>
<reference evidence="14 15" key="1">
    <citation type="journal article" date="2024" name="Insects">
        <title>An Improved Chromosome-Level Genome Assembly of the Firefly Pyrocoelia pectoralis.</title>
        <authorList>
            <person name="Fu X."/>
            <person name="Meyer-Rochow V.B."/>
            <person name="Ballantyne L."/>
            <person name="Zhu X."/>
        </authorList>
    </citation>
    <scope>NUCLEOTIDE SEQUENCE [LARGE SCALE GENOMIC DNA]</scope>
    <source>
        <strain evidence="14">XCY_ONT2</strain>
    </source>
</reference>
<keyword evidence="4 12" id="KW-0894">Sodium channel</keyword>
<dbReference type="PRINTS" id="PR01078">
    <property type="entry name" value="AMINACHANNEL"/>
</dbReference>
<sequence length="481" mass="55929">MVKVRAKRNRIINAISRTYTEFADNTSIHGFKYTVGKDNNFLERVVWICIIALGLIGSGIMFNLFWERYSSTPTRTILKTNYLPNIELHFPAITICPFSNTMISKYKSNLNDSEKAYARRVFPYILTNSSETKLMQDSLFDPITIIRKMSQNCTEFLQKCSWEGRHVNCADIFNELSTPFGLCYSFNYNTTKIRHTPYFGYRMGLSVLINSDLRNHFTNKVSKGIETIIHDPTQYPYYGDLTRIVTVGSEVFMQLSGQRYICGKDVQGMPKQLNRYIAANEKRLKFFSHYTGRNCLTEYNVQTIMERCKCYEYFYTFTVKGEVLCHITSIVYEPIETLNKSHCPLVCELTNYNALVTHTKLIISPYVSSPFLRNVTVQDDSILLHAFYYDQTQTMYTTKAVTSVIYLLSSLGGIFSFFLGCSFISVLEIIYYVFIKFYLNLKSYNRVEQSTNMRNTKCSKKTVSNVKHIKVYTMYRGEYLE</sequence>
<evidence type="ECO:0008006" key="16">
    <source>
        <dbReference type="Google" id="ProtNLM"/>
    </source>
</evidence>
<keyword evidence="3 12" id="KW-0813">Transport</keyword>
<dbReference type="AlphaFoldDB" id="A0AAN7VLX7"/>
<comment type="caution">
    <text evidence="14">The sequence shown here is derived from an EMBL/GenBank/DDBJ whole genome shotgun (WGS) entry which is preliminary data.</text>
</comment>
<evidence type="ECO:0000256" key="10">
    <source>
        <dbReference type="ARBA" id="ARBA00023201"/>
    </source>
</evidence>
<dbReference type="InterPro" id="IPR001873">
    <property type="entry name" value="ENaC"/>
</dbReference>
<keyword evidence="15" id="KW-1185">Reference proteome</keyword>
<protein>
    <recommendedName>
        <fullName evidence="16">Sodium channel protein Nach</fullName>
    </recommendedName>
</protein>
<keyword evidence="8 12" id="KW-0406">Ion transport</keyword>
<dbReference type="Gene3D" id="2.60.470.10">
    <property type="entry name" value="Acid-sensing ion channels like domains"/>
    <property type="match status" value="1"/>
</dbReference>
<keyword evidence="7" id="KW-0915">Sodium</keyword>
<feature type="transmembrane region" description="Helical" evidence="13">
    <location>
        <begin position="404"/>
        <end position="434"/>
    </location>
</feature>
<dbReference type="Proteomes" id="UP001329430">
    <property type="component" value="Chromosome 2"/>
</dbReference>